<dbReference type="InterPro" id="IPR029071">
    <property type="entry name" value="Ubiquitin-like_domsf"/>
</dbReference>
<evidence type="ECO:0000256" key="7">
    <source>
        <dbReference type="ARBA" id="ARBA00022723"/>
    </source>
</evidence>
<dbReference type="PROSITE" id="PS50199">
    <property type="entry name" value="ZF_RANBP2_2"/>
    <property type="match status" value="1"/>
</dbReference>
<dbReference type="GO" id="GO:0061630">
    <property type="term" value="F:ubiquitin protein ligase activity"/>
    <property type="evidence" value="ECO:0007669"/>
    <property type="project" value="UniProtKB-EC"/>
</dbReference>
<dbReference type="GO" id="GO:0048701">
    <property type="term" value="P:embryonic cranial skeleton morphogenesis"/>
    <property type="evidence" value="ECO:0007669"/>
    <property type="project" value="Ensembl"/>
</dbReference>
<keyword evidence="8" id="KW-0677">Repeat</keyword>
<evidence type="ECO:0000313" key="16">
    <source>
        <dbReference type="Ensembl" id="ENSHCOP00000011175.1"/>
    </source>
</evidence>
<dbReference type="Gene3D" id="3.30.40.10">
    <property type="entry name" value="Zinc/RING finger domain, C3HC4 (zinc finger)"/>
    <property type="match status" value="1"/>
</dbReference>
<dbReference type="InterPro" id="IPR047559">
    <property type="entry name" value="HOIL1_RBR_mRING-HC-C3HC3D"/>
</dbReference>
<feature type="domain" description="RanBP2-type" evidence="14">
    <location>
        <begin position="183"/>
        <end position="212"/>
    </location>
</feature>
<name>A0A3Q2Y1D5_HIPCM</name>
<dbReference type="CDD" id="cd16633">
    <property type="entry name" value="mRING-HC-C3HC3D_RBR_HOIL1"/>
    <property type="match status" value="1"/>
</dbReference>
<evidence type="ECO:0000259" key="15">
    <source>
        <dbReference type="PROSITE" id="PS51873"/>
    </source>
</evidence>
<dbReference type="FunFam" id="3.30.40.10:FF:000137">
    <property type="entry name" value="RanBP-type and C3HC4-type zinc finger-containing protein 1"/>
    <property type="match status" value="1"/>
</dbReference>
<dbReference type="InterPro" id="IPR001841">
    <property type="entry name" value="Znf_RING"/>
</dbReference>
<dbReference type="GO" id="GO:0008270">
    <property type="term" value="F:zinc ion binding"/>
    <property type="evidence" value="ECO:0007669"/>
    <property type="project" value="UniProtKB-KW"/>
</dbReference>
<dbReference type="Ensembl" id="ENSHCOT00000017815.1">
    <property type="protein sequence ID" value="ENSHCOP00000011175.1"/>
    <property type="gene ID" value="ENSHCOG00000014029.1"/>
</dbReference>
<keyword evidence="10" id="KW-0833">Ubl conjugation pathway</keyword>
<dbReference type="Pfam" id="PF25393">
    <property type="entry name" value="LTM"/>
    <property type="match status" value="1"/>
</dbReference>
<dbReference type="InterPro" id="IPR044066">
    <property type="entry name" value="TRIAD_supradom"/>
</dbReference>
<dbReference type="PANTHER" id="PTHR22770">
    <property type="entry name" value="UBIQUITIN CONJUGATING ENZYME 7 INTERACTING PROTEIN-RELATED"/>
    <property type="match status" value="1"/>
</dbReference>
<evidence type="ECO:0000256" key="5">
    <source>
        <dbReference type="ARBA" id="ARBA00017887"/>
    </source>
</evidence>
<protein>
    <recommendedName>
        <fullName evidence="5">RanBP-type and C3HC4-type zinc finger-containing protein 1</fullName>
        <ecNumber evidence="4">2.3.2.31</ecNumber>
    </recommendedName>
</protein>
<dbReference type="GeneTree" id="ENSGT00940000166000"/>
<evidence type="ECO:0000256" key="3">
    <source>
        <dbReference type="ARBA" id="ARBA00008278"/>
    </source>
</evidence>
<evidence type="ECO:0000256" key="10">
    <source>
        <dbReference type="ARBA" id="ARBA00022786"/>
    </source>
</evidence>
<keyword evidence="7" id="KW-0479">Metal-binding</keyword>
<keyword evidence="17" id="KW-1185">Reference proteome</keyword>
<dbReference type="InterPro" id="IPR057468">
    <property type="entry name" value="HOIL-1/Sharpin_LTM"/>
</dbReference>
<evidence type="ECO:0000259" key="14">
    <source>
        <dbReference type="PROSITE" id="PS50199"/>
    </source>
</evidence>
<reference evidence="16" key="2">
    <citation type="submission" date="2025-09" db="UniProtKB">
        <authorList>
            <consortium name="Ensembl"/>
        </authorList>
    </citation>
    <scope>IDENTIFICATION</scope>
</reference>
<dbReference type="SMART" id="SM00547">
    <property type="entry name" value="ZnF_RBZ"/>
    <property type="match status" value="1"/>
</dbReference>
<dbReference type="SUPFAM" id="SSF90209">
    <property type="entry name" value="Ran binding protein zinc finger-like"/>
    <property type="match status" value="1"/>
</dbReference>
<dbReference type="CDD" id="cd20345">
    <property type="entry name" value="BRcat_RBR_HOIL1"/>
    <property type="match status" value="1"/>
</dbReference>
<comment type="catalytic activity">
    <reaction evidence="1">
        <text>[E2 ubiquitin-conjugating enzyme]-S-ubiquitinyl-L-cysteine + [acceptor protein]-L-lysine = [E2 ubiquitin-conjugating enzyme]-L-cysteine + [acceptor protein]-N(6)-ubiquitinyl-L-lysine.</text>
        <dbReference type="EC" id="2.3.2.31"/>
    </reaction>
</comment>
<dbReference type="GO" id="GO:0071797">
    <property type="term" value="C:LUBAC complex"/>
    <property type="evidence" value="ECO:0007669"/>
    <property type="project" value="TreeGrafter"/>
</dbReference>
<dbReference type="GO" id="GO:0097039">
    <property type="term" value="P:protein linear polyubiquitination"/>
    <property type="evidence" value="ECO:0007669"/>
    <property type="project" value="TreeGrafter"/>
</dbReference>
<dbReference type="GO" id="GO:0043130">
    <property type="term" value="F:ubiquitin binding"/>
    <property type="evidence" value="ECO:0007669"/>
    <property type="project" value="TreeGrafter"/>
</dbReference>
<evidence type="ECO:0000256" key="4">
    <source>
        <dbReference type="ARBA" id="ARBA00012251"/>
    </source>
</evidence>
<keyword evidence="9 12" id="KW-0863">Zinc-finger</keyword>
<proteinExistence type="inferred from homology"/>
<keyword evidence="6" id="KW-0808">Transferase</keyword>
<sequence>SSNLFFFFSLPVAEELARRLSEALSTGNEEEAVTLSRKLCRLSLPVCVSIGSQDHTQDSIRLVVGVEDAQSDAAIPITLLVSCGMTISQLKDEKFGFPPALQRWVIGKRLACDHETLRSHGIRHDGDWAFLFLLSGRPPHLNKQPQQPEGEYRGHSDLAPLRLAFRPTPVVGPTKLRHARCLSQPGWECPRCTFINKPTRPGCQMCDEERPEDYQVPEGHKPVGDEALRIQNEKLATFIFKEVSLILENTKRNILSNKMHSAERQINYLNLVQTDDQSLIPTTSETTCPICFSTLEPGEGVVLRECLHTFCRECLRGTILNCADAEVSCPEECEMKLVDREIKALLTAEEHERFLEQRLSVAESRLDHTFHCRTPNCRGWCIYEDEVNHFQCQLCSQLNCLLCKAIHKDMNCQEYQDDLRTRAEKDHAVQQTQLLGKAMNCPQCDITIQKKDGCDWLRCSVCRTEICWVTKQARWGPNGRGDTSGGCHCGVNDLPCHPNCMNCH</sequence>
<dbReference type="InterPro" id="IPR047557">
    <property type="entry name" value="Rcat_RBR_HOIL1"/>
</dbReference>
<reference evidence="16" key="1">
    <citation type="submission" date="2025-08" db="UniProtKB">
        <authorList>
            <consortium name="Ensembl"/>
        </authorList>
    </citation>
    <scope>IDENTIFICATION</scope>
</reference>
<dbReference type="SUPFAM" id="SSF54236">
    <property type="entry name" value="Ubiquitin-like"/>
    <property type="match status" value="1"/>
</dbReference>
<dbReference type="PROSITE" id="PS51873">
    <property type="entry name" value="TRIAD"/>
    <property type="match status" value="1"/>
</dbReference>
<dbReference type="GO" id="GO:0043123">
    <property type="term" value="P:positive regulation of canonical NF-kappaB signal transduction"/>
    <property type="evidence" value="ECO:0007669"/>
    <property type="project" value="TreeGrafter"/>
</dbReference>
<dbReference type="InterPro" id="IPR017907">
    <property type="entry name" value="Znf_RING_CS"/>
</dbReference>
<dbReference type="InterPro" id="IPR027370">
    <property type="entry name" value="Znf-RING_euk"/>
</dbReference>
<evidence type="ECO:0000259" key="13">
    <source>
        <dbReference type="PROSITE" id="PS50089"/>
    </source>
</evidence>
<evidence type="ECO:0000256" key="11">
    <source>
        <dbReference type="ARBA" id="ARBA00022833"/>
    </source>
</evidence>
<dbReference type="PROSITE" id="PS50089">
    <property type="entry name" value="ZF_RING_2"/>
    <property type="match status" value="1"/>
</dbReference>
<keyword evidence="11" id="KW-0862">Zinc</keyword>
<dbReference type="Pfam" id="PF13445">
    <property type="entry name" value="zf-RING_UBOX"/>
    <property type="match status" value="1"/>
</dbReference>
<evidence type="ECO:0000256" key="12">
    <source>
        <dbReference type="PROSITE-ProRule" id="PRU00322"/>
    </source>
</evidence>
<dbReference type="InterPro" id="IPR001876">
    <property type="entry name" value="Znf_RanBP2"/>
</dbReference>
<comment type="pathway">
    <text evidence="2">Protein modification; protein ubiquitination.</text>
</comment>
<dbReference type="UniPathway" id="UPA00143"/>
<dbReference type="STRING" id="109280.ENSHCOP00000011175"/>
<dbReference type="InterPro" id="IPR013083">
    <property type="entry name" value="Znf_RING/FYVE/PHD"/>
</dbReference>
<comment type="similarity">
    <text evidence="3">Belongs to the RBR family.</text>
</comment>
<dbReference type="InterPro" id="IPR036443">
    <property type="entry name" value="Znf_RanBP2_sf"/>
</dbReference>
<organism evidence="16 17">
    <name type="scientific">Hippocampus comes</name>
    <name type="common">Tiger tail seahorse</name>
    <dbReference type="NCBI Taxonomy" id="109280"/>
    <lineage>
        <taxon>Eukaryota</taxon>
        <taxon>Metazoa</taxon>
        <taxon>Chordata</taxon>
        <taxon>Craniata</taxon>
        <taxon>Vertebrata</taxon>
        <taxon>Euteleostomi</taxon>
        <taxon>Actinopterygii</taxon>
        <taxon>Neopterygii</taxon>
        <taxon>Teleostei</taxon>
        <taxon>Neoteleostei</taxon>
        <taxon>Acanthomorphata</taxon>
        <taxon>Syngnathiaria</taxon>
        <taxon>Syngnathiformes</taxon>
        <taxon>Syngnathoidei</taxon>
        <taxon>Syngnathidae</taxon>
        <taxon>Hippocampus</taxon>
    </lineage>
</organism>
<dbReference type="SUPFAM" id="SSF57850">
    <property type="entry name" value="RING/U-box"/>
    <property type="match status" value="3"/>
</dbReference>
<evidence type="ECO:0000256" key="6">
    <source>
        <dbReference type="ARBA" id="ARBA00022679"/>
    </source>
</evidence>
<dbReference type="Gene3D" id="3.10.20.90">
    <property type="entry name" value="Phosphatidylinositol 3-kinase Catalytic Subunit, Chain A, domain 1"/>
    <property type="match status" value="1"/>
</dbReference>
<accession>A0A3Q2Y1D5</accession>
<dbReference type="EC" id="2.3.2.31" evidence="4"/>
<dbReference type="GO" id="GO:0043161">
    <property type="term" value="P:proteasome-mediated ubiquitin-dependent protein catabolic process"/>
    <property type="evidence" value="ECO:0007669"/>
    <property type="project" value="TreeGrafter"/>
</dbReference>
<evidence type="ECO:0000256" key="9">
    <source>
        <dbReference type="ARBA" id="ARBA00022771"/>
    </source>
</evidence>
<dbReference type="InterPro" id="IPR047558">
    <property type="entry name" value="BRcat_RBR_HOIL1"/>
</dbReference>
<evidence type="ECO:0000256" key="1">
    <source>
        <dbReference type="ARBA" id="ARBA00001798"/>
    </source>
</evidence>
<evidence type="ECO:0000256" key="8">
    <source>
        <dbReference type="ARBA" id="ARBA00022737"/>
    </source>
</evidence>
<dbReference type="PROSITE" id="PS00518">
    <property type="entry name" value="ZF_RING_1"/>
    <property type="match status" value="1"/>
</dbReference>
<dbReference type="AlphaFoldDB" id="A0A3Q2Y1D5"/>
<dbReference type="CDD" id="cd20358">
    <property type="entry name" value="Rcat_RBR_HOIL1"/>
    <property type="match status" value="1"/>
</dbReference>
<dbReference type="Proteomes" id="UP000264820">
    <property type="component" value="Unplaced"/>
</dbReference>
<dbReference type="Gene3D" id="2.30.30.380">
    <property type="entry name" value="Zn-finger domain of Sec23/24"/>
    <property type="match status" value="1"/>
</dbReference>
<evidence type="ECO:0000256" key="2">
    <source>
        <dbReference type="ARBA" id="ARBA00004906"/>
    </source>
</evidence>
<dbReference type="InterPro" id="IPR051628">
    <property type="entry name" value="LUBAC_E3_Ligases"/>
</dbReference>
<evidence type="ECO:0000313" key="17">
    <source>
        <dbReference type="Proteomes" id="UP000264820"/>
    </source>
</evidence>
<feature type="domain" description="RING-type" evidence="15">
    <location>
        <begin position="284"/>
        <end position="491"/>
    </location>
</feature>
<dbReference type="PROSITE" id="PS01358">
    <property type="entry name" value="ZF_RANBP2_1"/>
    <property type="match status" value="1"/>
</dbReference>
<feature type="domain" description="RING-type" evidence="13">
    <location>
        <begin position="288"/>
        <end position="330"/>
    </location>
</feature>
<dbReference type="PANTHER" id="PTHR22770:SF35">
    <property type="entry name" value="RANBP-TYPE AND C3HC4-TYPE ZINC FINGER-CONTAINING PROTEIN 1"/>
    <property type="match status" value="1"/>
</dbReference>